<keyword evidence="8 10" id="KW-0443">Lipid metabolism</keyword>
<evidence type="ECO:0000256" key="10">
    <source>
        <dbReference type="HAMAP-Rule" id="MF_00392"/>
    </source>
</evidence>
<proteinExistence type="inferred from homology"/>
<evidence type="ECO:0000256" key="2">
    <source>
        <dbReference type="ARBA" id="ARBA00012687"/>
    </source>
</evidence>
<evidence type="ECO:0000256" key="5">
    <source>
        <dbReference type="ARBA" id="ARBA00022556"/>
    </source>
</evidence>
<evidence type="ECO:0000256" key="7">
    <source>
        <dbReference type="ARBA" id="ARBA00022679"/>
    </source>
</evidence>
<evidence type="ECO:0000256" key="6">
    <source>
        <dbReference type="ARBA" id="ARBA00022676"/>
    </source>
</evidence>
<evidence type="ECO:0000256" key="3">
    <source>
        <dbReference type="ARBA" id="ARBA00020902"/>
    </source>
</evidence>
<keyword evidence="5 10" id="KW-0441">Lipid A biosynthesis</keyword>
<dbReference type="HAMAP" id="MF_00392">
    <property type="entry name" value="LpxB"/>
    <property type="match status" value="1"/>
</dbReference>
<comment type="pathway">
    <text evidence="10">Bacterial outer membrane biogenesis; LPS lipid A biosynthesis.</text>
</comment>
<dbReference type="EC" id="2.4.1.182" evidence="2 10"/>
<dbReference type="Pfam" id="PF02684">
    <property type="entry name" value="LpxB"/>
    <property type="match status" value="1"/>
</dbReference>
<dbReference type="GO" id="GO:0009245">
    <property type="term" value="P:lipid A biosynthetic process"/>
    <property type="evidence" value="ECO:0007669"/>
    <property type="project" value="UniProtKB-UniRule"/>
</dbReference>
<keyword evidence="4 10" id="KW-0444">Lipid biosynthesis</keyword>
<keyword evidence="12" id="KW-1185">Reference proteome</keyword>
<dbReference type="PATRIC" id="fig|1167006.5.peg.3495"/>
<comment type="similarity">
    <text evidence="10">Belongs to the LpxB family.</text>
</comment>
<dbReference type="InterPro" id="IPR003835">
    <property type="entry name" value="Glyco_trans_19"/>
</dbReference>
<evidence type="ECO:0000313" key="12">
    <source>
        <dbReference type="Proteomes" id="UP000011721"/>
    </source>
</evidence>
<dbReference type="PANTHER" id="PTHR30372:SF4">
    <property type="entry name" value="LIPID-A-DISACCHARIDE SYNTHASE, MITOCHONDRIAL-RELATED"/>
    <property type="match status" value="1"/>
</dbReference>
<dbReference type="GO" id="GO:0008915">
    <property type="term" value="F:lipid-A-disaccharide synthase activity"/>
    <property type="evidence" value="ECO:0007669"/>
    <property type="project" value="UniProtKB-UniRule"/>
</dbReference>
<accession>M1PJN1</accession>
<keyword evidence="6 10" id="KW-0328">Glycosyltransferase</keyword>
<dbReference type="PANTHER" id="PTHR30372">
    <property type="entry name" value="LIPID-A-DISACCHARIDE SYNTHASE"/>
    <property type="match status" value="1"/>
</dbReference>
<dbReference type="EMBL" id="CP003985">
    <property type="protein sequence ID" value="AGF79765.1"/>
    <property type="molecule type" value="Genomic_DNA"/>
</dbReference>
<evidence type="ECO:0000256" key="9">
    <source>
        <dbReference type="ARBA" id="ARBA00048975"/>
    </source>
</evidence>
<dbReference type="OrthoDB" id="9801642at2"/>
<dbReference type="Proteomes" id="UP000011721">
    <property type="component" value="Chromosome"/>
</dbReference>
<evidence type="ECO:0000313" key="11">
    <source>
        <dbReference type="EMBL" id="AGF79765.1"/>
    </source>
</evidence>
<dbReference type="GO" id="GO:0016020">
    <property type="term" value="C:membrane"/>
    <property type="evidence" value="ECO:0007669"/>
    <property type="project" value="GOC"/>
</dbReference>
<dbReference type="SUPFAM" id="SSF53756">
    <property type="entry name" value="UDP-Glycosyltransferase/glycogen phosphorylase"/>
    <property type="match status" value="1"/>
</dbReference>
<dbReference type="AlphaFoldDB" id="M1PJN1"/>
<evidence type="ECO:0000256" key="8">
    <source>
        <dbReference type="ARBA" id="ARBA00023098"/>
    </source>
</evidence>
<dbReference type="RefSeq" id="WP_015405449.1">
    <property type="nucleotide sequence ID" value="NC_020304.1"/>
</dbReference>
<dbReference type="eggNOG" id="COG0763">
    <property type="taxonomic scope" value="Bacteria"/>
</dbReference>
<protein>
    <recommendedName>
        <fullName evidence="3 10">Lipid-A-disaccharide synthase</fullName>
        <ecNumber evidence="2 10">2.4.1.182</ecNumber>
    </recommendedName>
</protein>
<dbReference type="STRING" id="1167006.UWK_03238"/>
<evidence type="ECO:0000256" key="4">
    <source>
        <dbReference type="ARBA" id="ARBA00022516"/>
    </source>
</evidence>
<dbReference type="HOGENOM" id="CLU_036577_3_1_7"/>
<dbReference type="GO" id="GO:0005543">
    <property type="term" value="F:phospholipid binding"/>
    <property type="evidence" value="ECO:0007669"/>
    <property type="project" value="TreeGrafter"/>
</dbReference>
<comment type="function">
    <text evidence="1 10">Condensation of UDP-2,3-diacylglucosamine and 2,3-diacylglucosamine-1-phosphate to form lipid A disaccharide, a precursor of lipid A, a phosphorylated glycolipid that anchors the lipopolysaccharide to the outer membrane of the cell.</text>
</comment>
<sequence length="385" mass="42980">MNNRVMIIAGEASGDLHGGNLVRAMQAARPELSYTGMGGKELIAAGVNVLFDAKRIAVVGIAEVFTHLPDILAARKILRTALKEERPALLIIIDFPDFNLMLARSAKKLGIPVFYYITPQVWAWRSGRVKTIRERVDKIGVILPFEQDFFRSHGLTAEYVGHPLLDTVKSITGRDEFCKNHTIDTENLCIGLLPGSRRKEIATLLPILLQTAQRLQKQNCQKKQMVFLLPLASTVSETDIRENGLAEYGQGLDVRLIKENRYDMMAACDAAVVVSGTVTLELALLDTPMIVIYKLSRWTYRIAQLLVNSDLKHFSLVNLIGGKEIVPELIQEEVCPERIEEELMAILFDSQRRKEMLQGLELVRDRMGQSGASEKAAELALSLIS</sequence>
<dbReference type="KEGG" id="dsf:UWK_03238"/>
<gene>
    <name evidence="10" type="primary">lpxB</name>
    <name evidence="11" type="ordered locus">UWK_03238</name>
</gene>
<dbReference type="NCBIfam" id="TIGR00215">
    <property type="entry name" value="lpxB"/>
    <property type="match status" value="1"/>
</dbReference>
<organism evidence="11 12">
    <name type="scientific">Desulfocapsa sulfexigens (strain DSM 10523 / SB164P1)</name>
    <dbReference type="NCBI Taxonomy" id="1167006"/>
    <lineage>
        <taxon>Bacteria</taxon>
        <taxon>Pseudomonadati</taxon>
        <taxon>Thermodesulfobacteriota</taxon>
        <taxon>Desulfobulbia</taxon>
        <taxon>Desulfobulbales</taxon>
        <taxon>Desulfocapsaceae</taxon>
        <taxon>Desulfocapsa</taxon>
    </lineage>
</organism>
<name>M1PJN1_DESSD</name>
<comment type="catalytic activity">
    <reaction evidence="9 10">
        <text>a lipid X + a UDP-2-N,3-O-bis[(3R)-3-hydroxyacyl]-alpha-D-glucosamine = a lipid A disaccharide + UDP + H(+)</text>
        <dbReference type="Rhea" id="RHEA:67828"/>
        <dbReference type="ChEBI" id="CHEBI:15378"/>
        <dbReference type="ChEBI" id="CHEBI:58223"/>
        <dbReference type="ChEBI" id="CHEBI:137748"/>
        <dbReference type="ChEBI" id="CHEBI:176338"/>
        <dbReference type="ChEBI" id="CHEBI:176343"/>
        <dbReference type="EC" id="2.4.1.182"/>
    </reaction>
</comment>
<reference evidence="12" key="1">
    <citation type="journal article" date="2013" name="Stand. Genomic Sci.">
        <title>Complete genome sequence of Desulfocapsa sulfexigens, a marine deltaproteobacterium specialized in disproportionating inorganic sulfur compounds.</title>
        <authorList>
            <person name="Finster K.W."/>
            <person name="Kjeldsen K.U."/>
            <person name="Kube M."/>
            <person name="Reinhardt R."/>
            <person name="Mussmann M."/>
            <person name="Amann R."/>
            <person name="Schreiber L."/>
        </authorList>
    </citation>
    <scope>NUCLEOTIDE SEQUENCE [LARGE SCALE GENOMIC DNA]</scope>
    <source>
        <strain evidence="12">DSM 10523 / SB164P1</strain>
    </source>
</reference>
<dbReference type="UniPathway" id="UPA00973"/>
<evidence type="ECO:0000256" key="1">
    <source>
        <dbReference type="ARBA" id="ARBA00002056"/>
    </source>
</evidence>
<keyword evidence="7 10" id="KW-0808">Transferase</keyword>